<dbReference type="InterPro" id="IPR011765">
    <property type="entry name" value="Pept_M16_N"/>
</dbReference>
<reference evidence="13 14" key="1">
    <citation type="submission" date="2022-12" db="EMBL/GenBank/DDBJ databases">
        <title>Polyphasic characterization of Geotalea uranireducens NIT-SL11 newly isolated from a complex of sewage sludge and microbially reduced graphene oxide.</title>
        <authorList>
            <person name="Xie L."/>
            <person name="Yoshida N."/>
            <person name="Meng L."/>
        </authorList>
    </citation>
    <scope>NUCLEOTIDE SEQUENCE [LARGE SCALE GENOMIC DNA]</scope>
    <source>
        <strain evidence="13 14">NIT-SL11</strain>
    </source>
</reference>
<evidence type="ECO:0000256" key="5">
    <source>
        <dbReference type="ARBA" id="ARBA00022801"/>
    </source>
</evidence>
<dbReference type="PROSITE" id="PS00143">
    <property type="entry name" value="INSULINASE"/>
    <property type="match status" value="1"/>
</dbReference>
<keyword evidence="10" id="KW-0732">Signal</keyword>
<evidence type="ECO:0000259" key="12">
    <source>
        <dbReference type="Pfam" id="PF05193"/>
    </source>
</evidence>
<keyword evidence="5" id="KW-0378">Hydrolase</keyword>
<dbReference type="Pfam" id="PF05193">
    <property type="entry name" value="Peptidase_M16_C"/>
    <property type="match status" value="1"/>
</dbReference>
<dbReference type="RefSeq" id="WP_282002195.1">
    <property type="nucleotide sequence ID" value="NZ_AP027151.1"/>
</dbReference>
<protein>
    <submittedName>
        <fullName evidence="13">Peptidase M16</fullName>
    </submittedName>
</protein>
<keyword evidence="3" id="KW-0645">Protease</keyword>
<comment type="cofactor">
    <cofactor evidence="1">
        <name>Zn(2+)</name>
        <dbReference type="ChEBI" id="CHEBI:29105"/>
    </cofactor>
</comment>
<keyword evidence="14" id="KW-1185">Reference proteome</keyword>
<keyword evidence="4" id="KW-0479">Metal-binding</keyword>
<evidence type="ECO:0000256" key="1">
    <source>
        <dbReference type="ARBA" id="ARBA00001947"/>
    </source>
</evidence>
<feature type="domain" description="Peptidase M16 N-terminal" evidence="11">
    <location>
        <begin position="40"/>
        <end position="88"/>
    </location>
</feature>
<keyword evidence="9" id="KW-0175">Coiled coil</keyword>
<evidence type="ECO:0000256" key="8">
    <source>
        <dbReference type="RuleBase" id="RU004447"/>
    </source>
</evidence>
<evidence type="ECO:0000313" key="14">
    <source>
        <dbReference type="Proteomes" id="UP001317705"/>
    </source>
</evidence>
<accession>A0ABN6VP42</accession>
<name>A0ABN6VP42_9BACT</name>
<dbReference type="Pfam" id="PF00675">
    <property type="entry name" value="Peptidase_M16"/>
    <property type="match status" value="2"/>
</dbReference>
<keyword evidence="7" id="KW-0482">Metalloprotease</keyword>
<dbReference type="InterPro" id="IPR050626">
    <property type="entry name" value="Peptidase_M16"/>
</dbReference>
<evidence type="ECO:0000259" key="11">
    <source>
        <dbReference type="Pfam" id="PF00675"/>
    </source>
</evidence>
<dbReference type="Proteomes" id="UP001317705">
    <property type="component" value="Chromosome"/>
</dbReference>
<organism evidence="13 14">
    <name type="scientific">Geotalea uraniireducens</name>
    <dbReference type="NCBI Taxonomy" id="351604"/>
    <lineage>
        <taxon>Bacteria</taxon>
        <taxon>Pseudomonadati</taxon>
        <taxon>Thermodesulfobacteriota</taxon>
        <taxon>Desulfuromonadia</taxon>
        <taxon>Geobacterales</taxon>
        <taxon>Geobacteraceae</taxon>
        <taxon>Geotalea</taxon>
    </lineage>
</organism>
<feature type="chain" id="PRO_5046848078" evidence="10">
    <location>
        <begin position="22"/>
        <end position="500"/>
    </location>
</feature>
<dbReference type="InterPro" id="IPR011249">
    <property type="entry name" value="Metalloenz_LuxS/M16"/>
</dbReference>
<dbReference type="SUPFAM" id="SSF63411">
    <property type="entry name" value="LuxS/MPP-like metallohydrolase"/>
    <property type="match status" value="2"/>
</dbReference>
<keyword evidence="6" id="KW-0862">Zinc</keyword>
<evidence type="ECO:0000313" key="13">
    <source>
        <dbReference type="EMBL" id="BDV42008.1"/>
    </source>
</evidence>
<evidence type="ECO:0000256" key="9">
    <source>
        <dbReference type="SAM" id="Coils"/>
    </source>
</evidence>
<evidence type="ECO:0000256" key="6">
    <source>
        <dbReference type="ARBA" id="ARBA00022833"/>
    </source>
</evidence>
<feature type="signal peptide" evidence="10">
    <location>
        <begin position="1"/>
        <end position="21"/>
    </location>
</feature>
<gene>
    <name evidence="13" type="ORF">GURASL_09310</name>
</gene>
<proteinExistence type="inferred from homology"/>
<evidence type="ECO:0000256" key="10">
    <source>
        <dbReference type="SAM" id="SignalP"/>
    </source>
</evidence>
<dbReference type="InterPro" id="IPR001431">
    <property type="entry name" value="Pept_M16_Zn_BS"/>
</dbReference>
<feature type="domain" description="Peptidase M16 N-terminal" evidence="11">
    <location>
        <begin position="143"/>
        <end position="238"/>
    </location>
</feature>
<dbReference type="PANTHER" id="PTHR43690">
    <property type="entry name" value="NARDILYSIN"/>
    <property type="match status" value="1"/>
</dbReference>
<comment type="similarity">
    <text evidence="2 8">Belongs to the peptidase M16 family.</text>
</comment>
<evidence type="ECO:0000256" key="2">
    <source>
        <dbReference type="ARBA" id="ARBA00007261"/>
    </source>
</evidence>
<dbReference type="InterPro" id="IPR007863">
    <property type="entry name" value="Peptidase_M16_C"/>
</dbReference>
<feature type="coiled-coil region" evidence="9">
    <location>
        <begin position="97"/>
        <end position="142"/>
    </location>
</feature>
<dbReference type="PANTHER" id="PTHR43690:SF17">
    <property type="entry name" value="PROTEIN YHJJ"/>
    <property type="match status" value="1"/>
</dbReference>
<feature type="domain" description="Peptidase M16 C-terminal" evidence="12">
    <location>
        <begin position="246"/>
        <end position="424"/>
    </location>
</feature>
<evidence type="ECO:0000256" key="7">
    <source>
        <dbReference type="ARBA" id="ARBA00023049"/>
    </source>
</evidence>
<evidence type="ECO:0000256" key="4">
    <source>
        <dbReference type="ARBA" id="ARBA00022723"/>
    </source>
</evidence>
<sequence>MKTVRLVVCCMMMLFALPAFGAGLEGRVREYTLKNGLKLLLVERHTSPTVAAWIRFRVGSVDERSDERGIAHLLEHMLFKGTKTLGTTNYAAEKPLLDKIEATAQQLIAEKAKHAKADQAKIDALSKQLKELEAAAGKYVVKEEFAEIYARNGGTGYNAMTGKDGTTYLINMPSNKLELWAAIESDRMQNAVFREFYTERDVVMEERRRSYDTEPGSMLWENFMATCYHAHPYGQPIIGWMSDIQNLTKTQAEEFYRKYYKPSNAIIALVGDLDPDKTLALVEKYFGAIPPGTPVPPVATVEPAQQGERRVEIIADAEPELLIGFHKPTLPDKDDYVFDVIDMVLADGRTSRLYKKLVVEKQLATEVSTFSAPGSRYPNVFCFAASPRAPHTVHEVEEAIYAELERLKTEPLSQRELQQILNKLEYEESRQMISNGGLARNLTEYEAVAGTWRYLIEHRQKVALVTPEDVMRVAKKYFIRENRTVGFITKREAAAPGEQK</sequence>
<dbReference type="Gene3D" id="3.30.830.10">
    <property type="entry name" value="Metalloenzyme, LuxS/M16 peptidase-like"/>
    <property type="match status" value="3"/>
</dbReference>
<dbReference type="EMBL" id="AP027151">
    <property type="protein sequence ID" value="BDV42008.1"/>
    <property type="molecule type" value="Genomic_DNA"/>
</dbReference>
<evidence type="ECO:0000256" key="3">
    <source>
        <dbReference type="ARBA" id="ARBA00022670"/>
    </source>
</evidence>